<dbReference type="AlphaFoldDB" id="A0A2S2PG76"/>
<name>A0A2S2PG76_SCHGA</name>
<protein>
    <submittedName>
        <fullName evidence="1">Uncharacterized protein</fullName>
    </submittedName>
</protein>
<reference evidence="1" key="1">
    <citation type="submission" date="2018-04" db="EMBL/GenBank/DDBJ databases">
        <title>Transcriptome of Schizaphis graminum biotype I.</title>
        <authorList>
            <person name="Scully E.D."/>
            <person name="Geib S.M."/>
            <person name="Palmer N.A."/>
            <person name="Koch K."/>
            <person name="Bradshaw J."/>
            <person name="Heng-Moss T."/>
            <person name="Sarath G."/>
        </authorList>
    </citation>
    <scope>NUCLEOTIDE SEQUENCE</scope>
</reference>
<dbReference type="EMBL" id="GGMR01015796">
    <property type="protein sequence ID" value="MBY28415.1"/>
    <property type="molecule type" value="Transcribed_RNA"/>
</dbReference>
<sequence length="189" mass="22048">MYRKGDYNDRVNYIRRLRQLKKKLKPYRDKHTMDYINVITKSSKLDEHWETLDNVLTEGHTYEDVKKCLKNVVNKITINGVYHGKRMMGHFDMTVDLVENITNIDVNSTAMEINEMNPFKMNSPALFDNTVNPFKINSSAIDNNTENSLKINSSENCVNKVNCDNTEPTDNVINEFNHLHLHGCKCYKK</sequence>
<organism evidence="1">
    <name type="scientific">Schizaphis graminum</name>
    <name type="common">Green bug aphid</name>
    <dbReference type="NCBI Taxonomy" id="13262"/>
    <lineage>
        <taxon>Eukaryota</taxon>
        <taxon>Metazoa</taxon>
        <taxon>Ecdysozoa</taxon>
        <taxon>Arthropoda</taxon>
        <taxon>Hexapoda</taxon>
        <taxon>Insecta</taxon>
        <taxon>Pterygota</taxon>
        <taxon>Neoptera</taxon>
        <taxon>Paraneoptera</taxon>
        <taxon>Hemiptera</taxon>
        <taxon>Sternorrhyncha</taxon>
        <taxon>Aphidomorpha</taxon>
        <taxon>Aphidoidea</taxon>
        <taxon>Aphididae</taxon>
        <taxon>Aphidini</taxon>
        <taxon>Schizaphis</taxon>
    </lineage>
</organism>
<proteinExistence type="predicted"/>
<accession>A0A2S2PG76</accession>
<evidence type="ECO:0000313" key="1">
    <source>
        <dbReference type="EMBL" id="MBY28415.1"/>
    </source>
</evidence>
<gene>
    <name evidence="1" type="ORF">g.13963</name>
</gene>